<dbReference type="EC" id="2.5.1.145" evidence="7"/>
<dbReference type="AlphaFoldDB" id="A0A1M4X5Q2"/>
<dbReference type="Proteomes" id="UP000183987">
    <property type="component" value="Unassembled WGS sequence"/>
</dbReference>
<comment type="pathway">
    <text evidence="7">Protein modification; lipoprotein biosynthesis (diacylglyceryl transfer).</text>
</comment>
<gene>
    <name evidence="7" type="primary">lgt</name>
    <name evidence="8" type="ORF">SAMN05444339_102353</name>
</gene>
<dbReference type="PANTHER" id="PTHR30589:SF0">
    <property type="entry name" value="PHOSPHATIDYLGLYCEROL--PROLIPOPROTEIN DIACYLGLYCERYL TRANSFERASE"/>
    <property type="match status" value="1"/>
</dbReference>
<dbReference type="GO" id="GO:0008961">
    <property type="term" value="F:phosphatidylglycerol-prolipoprotein diacylglyceryl transferase activity"/>
    <property type="evidence" value="ECO:0007669"/>
    <property type="project" value="UniProtKB-UniRule"/>
</dbReference>
<name>A0A1M4X5Q2_LOKAT</name>
<feature type="transmembrane region" description="Helical" evidence="7">
    <location>
        <begin position="195"/>
        <end position="214"/>
    </location>
</feature>
<evidence type="ECO:0000256" key="3">
    <source>
        <dbReference type="ARBA" id="ARBA00022679"/>
    </source>
</evidence>
<dbReference type="Pfam" id="PF01790">
    <property type="entry name" value="LGT"/>
    <property type="match status" value="1"/>
</dbReference>
<comment type="catalytic activity">
    <reaction evidence="7">
        <text>L-cysteinyl-[prolipoprotein] + a 1,2-diacyl-sn-glycero-3-phospho-(1'-sn-glycerol) = an S-1,2-diacyl-sn-glyceryl-L-cysteinyl-[prolipoprotein] + sn-glycerol 1-phosphate + H(+)</text>
        <dbReference type="Rhea" id="RHEA:56712"/>
        <dbReference type="Rhea" id="RHEA-COMP:14679"/>
        <dbReference type="Rhea" id="RHEA-COMP:14680"/>
        <dbReference type="ChEBI" id="CHEBI:15378"/>
        <dbReference type="ChEBI" id="CHEBI:29950"/>
        <dbReference type="ChEBI" id="CHEBI:57685"/>
        <dbReference type="ChEBI" id="CHEBI:64716"/>
        <dbReference type="ChEBI" id="CHEBI:140658"/>
        <dbReference type="EC" id="2.5.1.145"/>
    </reaction>
</comment>
<dbReference type="PANTHER" id="PTHR30589">
    <property type="entry name" value="PROLIPOPROTEIN DIACYLGLYCERYL TRANSFERASE"/>
    <property type="match status" value="1"/>
</dbReference>
<evidence type="ECO:0000256" key="1">
    <source>
        <dbReference type="ARBA" id="ARBA00007150"/>
    </source>
</evidence>
<evidence type="ECO:0000256" key="4">
    <source>
        <dbReference type="ARBA" id="ARBA00022692"/>
    </source>
</evidence>
<organism evidence="8 9">
    <name type="scientific">Loktanella atrilutea</name>
    <dbReference type="NCBI Taxonomy" id="366533"/>
    <lineage>
        <taxon>Bacteria</taxon>
        <taxon>Pseudomonadati</taxon>
        <taxon>Pseudomonadota</taxon>
        <taxon>Alphaproteobacteria</taxon>
        <taxon>Rhodobacterales</taxon>
        <taxon>Roseobacteraceae</taxon>
        <taxon>Loktanella</taxon>
    </lineage>
</organism>
<keyword evidence="2 7" id="KW-1003">Cell membrane</keyword>
<dbReference type="NCBIfam" id="TIGR00544">
    <property type="entry name" value="lgt"/>
    <property type="match status" value="1"/>
</dbReference>
<feature type="transmembrane region" description="Helical" evidence="7">
    <location>
        <begin position="266"/>
        <end position="288"/>
    </location>
</feature>
<dbReference type="RefSeq" id="WP_072856480.1">
    <property type="nucleotide sequence ID" value="NZ_FQUE01000002.1"/>
</dbReference>
<keyword evidence="4 7" id="KW-0812">Transmembrane</keyword>
<reference evidence="9" key="1">
    <citation type="submission" date="2016-11" db="EMBL/GenBank/DDBJ databases">
        <authorList>
            <person name="Varghese N."/>
            <person name="Submissions S."/>
        </authorList>
    </citation>
    <scope>NUCLEOTIDE SEQUENCE [LARGE SCALE GENOMIC DNA]</scope>
    <source>
        <strain evidence="9">DSM 29326</strain>
    </source>
</reference>
<protein>
    <recommendedName>
        <fullName evidence="7">Phosphatidylglycerol--prolipoprotein diacylglyceryl transferase</fullName>
        <ecNumber evidence="7">2.5.1.145</ecNumber>
    </recommendedName>
</protein>
<evidence type="ECO:0000313" key="8">
    <source>
        <dbReference type="EMBL" id="SHE88810.1"/>
    </source>
</evidence>
<dbReference type="STRING" id="366533.SAMN05444339_102353"/>
<dbReference type="HAMAP" id="MF_01147">
    <property type="entry name" value="Lgt"/>
    <property type="match status" value="1"/>
</dbReference>
<feature type="transmembrane region" description="Helical" evidence="7">
    <location>
        <begin position="101"/>
        <end position="124"/>
    </location>
</feature>
<keyword evidence="5 7" id="KW-1133">Transmembrane helix</keyword>
<dbReference type="InterPro" id="IPR001640">
    <property type="entry name" value="Lgt"/>
</dbReference>
<sequence length="292" mass="32154">MLAALTFPDISPEIFTVTLFGASFALRWYAVAYIVGIAIGYSMIARALRRPDLWRGDPPIAPARLEDYLTYIVIGVIAGGRLGYCLFYQPGYYLSHPLEIPAIWTGGMSFHGGFLGVVLAVYLFARRNGVSFGSMADVTCLAATPAILLVRIANFINDELWGRPTDLPWGVVFPSEAAQDCPDVVGICARHPSQLYESALEGLILGAVLLFLVYRRGALKFPWFTTGVFCAGYALARFMLEFVRQPDAQFRGTGNPLGWALDFGQWGLTMGQCLSLPMFLFGVSLIVLSRRR</sequence>
<feature type="transmembrane region" description="Helical" evidence="7">
    <location>
        <begin position="68"/>
        <end position="89"/>
    </location>
</feature>
<dbReference type="GO" id="GO:0005886">
    <property type="term" value="C:plasma membrane"/>
    <property type="evidence" value="ECO:0007669"/>
    <property type="project" value="UniProtKB-SubCell"/>
</dbReference>
<evidence type="ECO:0000256" key="7">
    <source>
        <dbReference type="HAMAP-Rule" id="MF_01147"/>
    </source>
</evidence>
<evidence type="ECO:0000256" key="6">
    <source>
        <dbReference type="ARBA" id="ARBA00023136"/>
    </source>
</evidence>
<feature type="transmembrane region" description="Helical" evidence="7">
    <location>
        <begin position="136"/>
        <end position="156"/>
    </location>
</feature>
<keyword evidence="3 7" id="KW-0808">Transferase</keyword>
<dbReference type="EMBL" id="FQUE01000002">
    <property type="protein sequence ID" value="SHE88810.1"/>
    <property type="molecule type" value="Genomic_DNA"/>
</dbReference>
<keyword evidence="6 7" id="KW-0472">Membrane</keyword>
<feature type="binding site" evidence="7">
    <location>
        <position position="151"/>
    </location>
    <ligand>
        <name>a 1,2-diacyl-sn-glycero-3-phospho-(1'-sn-glycerol)</name>
        <dbReference type="ChEBI" id="CHEBI:64716"/>
    </ligand>
</feature>
<comment type="similarity">
    <text evidence="1 7">Belongs to the Lgt family.</text>
</comment>
<dbReference type="OrthoDB" id="871140at2"/>
<comment type="subcellular location">
    <subcellularLocation>
        <location evidence="7">Cell membrane</location>
        <topology evidence="7">Multi-pass membrane protein</topology>
    </subcellularLocation>
</comment>
<evidence type="ECO:0000256" key="5">
    <source>
        <dbReference type="ARBA" id="ARBA00022989"/>
    </source>
</evidence>
<proteinExistence type="inferred from homology"/>
<dbReference type="UniPathway" id="UPA00664"/>
<evidence type="ECO:0000256" key="2">
    <source>
        <dbReference type="ARBA" id="ARBA00022475"/>
    </source>
</evidence>
<keyword evidence="9" id="KW-1185">Reference proteome</keyword>
<comment type="function">
    <text evidence="7">Catalyzes the transfer of the diacylglyceryl group from phosphatidylglycerol to the sulfhydryl group of the N-terminal cysteine of a prolipoprotein, the first step in the formation of mature lipoproteins.</text>
</comment>
<dbReference type="GO" id="GO:0042158">
    <property type="term" value="P:lipoprotein biosynthetic process"/>
    <property type="evidence" value="ECO:0007669"/>
    <property type="project" value="UniProtKB-UniRule"/>
</dbReference>
<feature type="transmembrane region" description="Helical" evidence="7">
    <location>
        <begin position="221"/>
        <end position="240"/>
    </location>
</feature>
<feature type="transmembrane region" description="Helical" evidence="7">
    <location>
        <begin position="28"/>
        <end position="48"/>
    </location>
</feature>
<keyword evidence="8" id="KW-0449">Lipoprotein</keyword>
<accession>A0A1M4X5Q2</accession>
<evidence type="ECO:0000313" key="9">
    <source>
        <dbReference type="Proteomes" id="UP000183987"/>
    </source>
</evidence>